<comment type="subcellular location">
    <subcellularLocation>
        <location evidence="1">Cell membrane</location>
        <topology evidence="1">Multi-pass membrane protein</topology>
    </subcellularLocation>
</comment>
<dbReference type="eggNOG" id="COG0628">
    <property type="taxonomic scope" value="Bacteria"/>
</dbReference>
<feature type="transmembrane region" description="Helical" evidence="8">
    <location>
        <begin position="36"/>
        <end position="54"/>
    </location>
</feature>
<evidence type="ECO:0000256" key="4">
    <source>
        <dbReference type="ARBA" id="ARBA00022475"/>
    </source>
</evidence>
<evidence type="ECO:0000256" key="2">
    <source>
        <dbReference type="ARBA" id="ARBA00009773"/>
    </source>
</evidence>
<keyword evidence="10" id="KW-1185">Reference proteome</keyword>
<comment type="caution">
    <text evidence="9">The sequence shown here is derived from an EMBL/GenBank/DDBJ whole genome shotgun (WGS) entry which is preliminary data.</text>
</comment>
<dbReference type="GO" id="GO:0055085">
    <property type="term" value="P:transmembrane transport"/>
    <property type="evidence" value="ECO:0007669"/>
    <property type="project" value="TreeGrafter"/>
</dbReference>
<feature type="transmembrane region" description="Helical" evidence="8">
    <location>
        <begin position="312"/>
        <end position="341"/>
    </location>
</feature>
<sequence>MYNKRWFQALVVTILVFILFWLMRHNHYVFEPVFKYISAIAFPVIAAGVLYYVTRPIVHMLEEYRIPRLLSIFIVFLLLIVVGFLVVNFIAPIAQQQFSRFYDNLPGMINEVENLITLWQSNQDIIPEEFMSEIKSAQEQLTGSIKDVTLGFTDFLINTIAQIVQFLFLLILVPFFLFFMLKDGEKLQPFVSQFFKDKKAGSITRLFQRVDHTLSSFIQGQLLVSFFVGILLFIGYVIIGLNYSLTLALFGLITNVIPFAGPYLAVVPAILVALFQDPQKVLWVILIMIIAQQIEGNFISPNVMGKALSIHPLTIITLILAAGSIAGFLGLLFVIPFYAVVKAVIGHFYEEALDSKEF</sequence>
<name>A0A0A2TX56_9BACI</name>
<feature type="transmembrane region" description="Helical" evidence="8">
    <location>
        <begin position="7"/>
        <end position="24"/>
    </location>
</feature>
<dbReference type="PANTHER" id="PTHR21716:SF53">
    <property type="entry name" value="PERMEASE PERM-RELATED"/>
    <property type="match status" value="1"/>
</dbReference>
<feature type="transmembrane region" description="Helical" evidence="8">
    <location>
        <begin position="222"/>
        <end position="241"/>
    </location>
</feature>
<gene>
    <name evidence="9" type="ORF">N782_01460</name>
</gene>
<comment type="similarity">
    <text evidence="2">Belongs to the autoinducer-2 exporter (AI-2E) (TC 2.A.86) family.</text>
</comment>
<feature type="transmembrane region" description="Helical" evidence="8">
    <location>
        <begin position="247"/>
        <end position="274"/>
    </location>
</feature>
<keyword evidence="5 8" id="KW-0812">Transmembrane</keyword>
<dbReference type="AlphaFoldDB" id="A0A0A2TX56"/>
<keyword evidence="3" id="KW-0813">Transport</keyword>
<protein>
    <recommendedName>
        <fullName evidence="11">AI-2E family transporter</fullName>
    </recommendedName>
</protein>
<evidence type="ECO:0000313" key="9">
    <source>
        <dbReference type="EMBL" id="KGP73825.1"/>
    </source>
</evidence>
<dbReference type="InterPro" id="IPR002549">
    <property type="entry name" value="AI-2E-like"/>
</dbReference>
<evidence type="ECO:0000256" key="7">
    <source>
        <dbReference type="ARBA" id="ARBA00023136"/>
    </source>
</evidence>
<dbReference type="Proteomes" id="UP000030147">
    <property type="component" value="Unassembled WGS sequence"/>
</dbReference>
<evidence type="ECO:0000256" key="8">
    <source>
        <dbReference type="SAM" id="Phobius"/>
    </source>
</evidence>
<keyword evidence="4" id="KW-1003">Cell membrane</keyword>
<evidence type="ECO:0000256" key="5">
    <source>
        <dbReference type="ARBA" id="ARBA00022692"/>
    </source>
</evidence>
<evidence type="ECO:0000256" key="3">
    <source>
        <dbReference type="ARBA" id="ARBA00022448"/>
    </source>
</evidence>
<evidence type="ECO:0000256" key="6">
    <source>
        <dbReference type="ARBA" id="ARBA00022989"/>
    </source>
</evidence>
<accession>A0A0A2TX56</accession>
<dbReference type="Pfam" id="PF01594">
    <property type="entry name" value="AI-2E_transport"/>
    <property type="match status" value="1"/>
</dbReference>
<feature type="transmembrane region" description="Helical" evidence="8">
    <location>
        <begin position="281"/>
        <end position="300"/>
    </location>
</feature>
<dbReference type="PANTHER" id="PTHR21716">
    <property type="entry name" value="TRANSMEMBRANE PROTEIN"/>
    <property type="match status" value="1"/>
</dbReference>
<evidence type="ECO:0008006" key="11">
    <source>
        <dbReference type="Google" id="ProtNLM"/>
    </source>
</evidence>
<feature type="transmembrane region" description="Helical" evidence="8">
    <location>
        <begin position="160"/>
        <end position="181"/>
    </location>
</feature>
<organism evidence="9 10">
    <name type="scientific">Pontibacillus yanchengensis Y32</name>
    <dbReference type="NCBI Taxonomy" id="1385514"/>
    <lineage>
        <taxon>Bacteria</taxon>
        <taxon>Bacillati</taxon>
        <taxon>Bacillota</taxon>
        <taxon>Bacilli</taxon>
        <taxon>Bacillales</taxon>
        <taxon>Bacillaceae</taxon>
        <taxon>Pontibacillus</taxon>
    </lineage>
</organism>
<dbReference type="RefSeq" id="WP_036816848.1">
    <property type="nucleotide sequence ID" value="NZ_AVBF01000008.1"/>
</dbReference>
<keyword evidence="6 8" id="KW-1133">Transmembrane helix</keyword>
<dbReference type="GO" id="GO:0005886">
    <property type="term" value="C:plasma membrane"/>
    <property type="evidence" value="ECO:0007669"/>
    <property type="project" value="UniProtKB-SubCell"/>
</dbReference>
<feature type="transmembrane region" description="Helical" evidence="8">
    <location>
        <begin position="66"/>
        <end position="91"/>
    </location>
</feature>
<dbReference type="OrthoDB" id="9793390at2"/>
<reference evidence="9 10" key="1">
    <citation type="journal article" date="2015" name="Stand. Genomic Sci.">
        <title>High quality draft genome sequence of the moderately halophilic bacterium Pontibacillus yanchengensis Y32(T) and comparison among Pontibacillus genomes.</title>
        <authorList>
            <person name="Huang J."/>
            <person name="Qiao Z.X."/>
            <person name="Tang J.W."/>
            <person name="Wang G."/>
        </authorList>
    </citation>
    <scope>NUCLEOTIDE SEQUENCE [LARGE SCALE GENOMIC DNA]</scope>
    <source>
        <strain evidence="9 10">Y32</strain>
    </source>
</reference>
<dbReference type="EMBL" id="AVBF01000008">
    <property type="protein sequence ID" value="KGP73825.1"/>
    <property type="molecule type" value="Genomic_DNA"/>
</dbReference>
<proteinExistence type="inferred from homology"/>
<keyword evidence="7 8" id="KW-0472">Membrane</keyword>
<evidence type="ECO:0000313" key="10">
    <source>
        <dbReference type="Proteomes" id="UP000030147"/>
    </source>
</evidence>
<evidence type="ECO:0000256" key="1">
    <source>
        <dbReference type="ARBA" id="ARBA00004651"/>
    </source>
</evidence>